<accession>W4KBS4</accession>
<protein>
    <submittedName>
        <fullName evidence="2">Uncharacterized protein</fullName>
    </submittedName>
</protein>
<gene>
    <name evidence="2" type="ORF">HETIRDRAFT_108799</name>
</gene>
<dbReference type="HOGENOM" id="CLU_1272448_0_0_1"/>
<proteinExistence type="predicted"/>
<feature type="region of interest" description="Disordered" evidence="1">
    <location>
        <begin position="1"/>
        <end position="26"/>
    </location>
</feature>
<dbReference type="Proteomes" id="UP000030671">
    <property type="component" value="Unassembled WGS sequence"/>
</dbReference>
<evidence type="ECO:0000313" key="3">
    <source>
        <dbReference type="Proteomes" id="UP000030671"/>
    </source>
</evidence>
<evidence type="ECO:0000256" key="1">
    <source>
        <dbReference type="SAM" id="MobiDB-lite"/>
    </source>
</evidence>
<name>W4KBS4_HETIT</name>
<organism evidence="2 3">
    <name type="scientific">Heterobasidion irregulare (strain TC 32-1)</name>
    <dbReference type="NCBI Taxonomy" id="747525"/>
    <lineage>
        <taxon>Eukaryota</taxon>
        <taxon>Fungi</taxon>
        <taxon>Dikarya</taxon>
        <taxon>Basidiomycota</taxon>
        <taxon>Agaricomycotina</taxon>
        <taxon>Agaricomycetes</taxon>
        <taxon>Russulales</taxon>
        <taxon>Bondarzewiaceae</taxon>
        <taxon>Heterobasidion</taxon>
        <taxon>Heterobasidion annosum species complex</taxon>
    </lineage>
</organism>
<evidence type="ECO:0000313" key="2">
    <source>
        <dbReference type="EMBL" id="ETW82526.1"/>
    </source>
</evidence>
<dbReference type="AlphaFoldDB" id="W4KBS4"/>
<dbReference type="GeneID" id="20666388"/>
<dbReference type="InParanoid" id="W4KBS4"/>
<dbReference type="EMBL" id="KI925457">
    <property type="protein sequence ID" value="ETW82526.1"/>
    <property type="molecule type" value="Genomic_DNA"/>
</dbReference>
<dbReference type="KEGG" id="hir:HETIRDRAFT_108799"/>
<reference evidence="2 3" key="1">
    <citation type="journal article" date="2012" name="New Phytol.">
        <title>Insight into trade-off between wood decay and parasitism from the genome of a fungal forest pathogen.</title>
        <authorList>
            <person name="Olson A."/>
            <person name="Aerts A."/>
            <person name="Asiegbu F."/>
            <person name="Belbahri L."/>
            <person name="Bouzid O."/>
            <person name="Broberg A."/>
            <person name="Canback B."/>
            <person name="Coutinho P.M."/>
            <person name="Cullen D."/>
            <person name="Dalman K."/>
            <person name="Deflorio G."/>
            <person name="van Diepen L.T."/>
            <person name="Dunand C."/>
            <person name="Duplessis S."/>
            <person name="Durling M."/>
            <person name="Gonthier P."/>
            <person name="Grimwood J."/>
            <person name="Fossdal C.G."/>
            <person name="Hansson D."/>
            <person name="Henrissat B."/>
            <person name="Hietala A."/>
            <person name="Himmelstrand K."/>
            <person name="Hoffmeister D."/>
            <person name="Hogberg N."/>
            <person name="James T.Y."/>
            <person name="Karlsson M."/>
            <person name="Kohler A."/>
            <person name="Kues U."/>
            <person name="Lee Y.H."/>
            <person name="Lin Y.C."/>
            <person name="Lind M."/>
            <person name="Lindquist E."/>
            <person name="Lombard V."/>
            <person name="Lucas S."/>
            <person name="Lunden K."/>
            <person name="Morin E."/>
            <person name="Murat C."/>
            <person name="Park J."/>
            <person name="Raffaello T."/>
            <person name="Rouze P."/>
            <person name="Salamov A."/>
            <person name="Schmutz J."/>
            <person name="Solheim H."/>
            <person name="Stahlberg J."/>
            <person name="Velez H."/>
            <person name="de Vries R.P."/>
            <person name="Wiebenga A."/>
            <person name="Woodward S."/>
            <person name="Yakovlev I."/>
            <person name="Garbelotto M."/>
            <person name="Martin F."/>
            <person name="Grigoriev I.V."/>
            <person name="Stenlid J."/>
        </authorList>
    </citation>
    <scope>NUCLEOTIDE SEQUENCE [LARGE SCALE GENOMIC DNA]</scope>
    <source>
        <strain evidence="2 3">TC 32-1</strain>
    </source>
</reference>
<sequence length="217" mass="23821">MRTSPGTAHIGSLRQVESGKGATHHGLRAVRQRHRSGISSTIHSAPPTSVCTANSRLLASIEHNTTSRVCSLSFLLSAARARTHPIARARTHALEALELLQHALSHAVHVVVQQRREHLPADRDHPPPVRLARRVHDAAVDEQLEERHALRQGHRAPALRGKAGCSPSDGVRASTFIEPFSLTPDRVPSRSLWSSARMLPSALTKRSTISLRKRTLF</sequence>
<keyword evidence="3" id="KW-1185">Reference proteome</keyword>
<dbReference type="RefSeq" id="XP_009544882.1">
    <property type="nucleotide sequence ID" value="XM_009546587.1"/>
</dbReference>